<dbReference type="Gene3D" id="2.60.120.260">
    <property type="entry name" value="Galactose-binding domain-like"/>
    <property type="match status" value="1"/>
</dbReference>
<gene>
    <name evidence="2" type="ORF">Dfulv_34930</name>
</gene>
<name>A0ABY5WBZ1_9ACTN</name>
<feature type="domain" description="F5/8 type C" evidence="1">
    <location>
        <begin position="1"/>
        <end position="104"/>
    </location>
</feature>
<sequence length="104" mass="11351">MDASTTTRWSSAFSNPQWIQVDLGATYTVSRVRLVWEAAYGSAYQIQTSANGTTWTTVRSVTGGNGGEDDNTGLNASARYVRIYGTARGTQWGYSLFTFQVYGA</sequence>
<dbReference type="InterPro" id="IPR008979">
    <property type="entry name" value="Galactose-bd-like_sf"/>
</dbReference>
<dbReference type="InterPro" id="IPR000421">
    <property type="entry name" value="FA58C"/>
</dbReference>
<accession>A0ABY5WBZ1</accession>
<evidence type="ECO:0000313" key="2">
    <source>
        <dbReference type="EMBL" id="UWP87595.1"/>
    </source>
</evidence>
<dbReference type="SUPFAM" id="SSF49785">
    <property type="entry name" value="Galactose-binding domain-like"/>
    <property type="match status" value="1"/>
</dbReference>
<proteinExistence type="predicted"/>
<organism evidence="2 3">
    <name type="scientific">Dactylosporangium fulvum</name>
    <dbReference type="NCBI Taxonomy" id="53359"/>
    <lineage>
        <taxon>Bacteria</taxon>
        <taxon>Bacillati</taxon>
        <taxon>Actinomycetota</taxon>
        <taxon>Actinomycetes</taxon>
        <taxon>Micromonosporales</taxon>
        <taxon>Micromonosporaceae</taxon>
        <taxon>Dactylosporangium</taxon>
    </lineage>
</organism>
<protein>
    <submittedName>
        <fullName evidence="2">Discoidin domain-containing protein</fullName>
    </submittedName>
</protein>
<evidence type="ECO:0000259" key="1">
    <source>
        <dbReference type="PROSITE" id="PS50022"/>
    </source>
</evidence>
<dbReference type="Pfam" id="PF22633">
    <property type="entry name" value="F5_F8_type_C_2"/>
    <property type="match status" value="1"/>
</dbReference>
<reference evidence="2" key="1">
    <citation type="submission" date="2021-04" db="EMBL/GenBank/DDBJ databases">
        <authorList>
            <person name="Hartkoorn R.C."/>
            <person name="Beaudoing E."/>
            <person name="Hot D."/>
        </authorList>
    </citation>
    <scope>NUCLEOTIDE SEQUENCE</scope>
    <source>
        <strain evidence="2">NRRL B-16292</strain>
    </source>
</reference>
<dbReference type="Proteomes" id="UP001059617">
    <property type="component" value="Chromosome"/>
</dbReference>
<dbReference type="PROSITE" id="PS50022">
    <property type="entry name" value="FA58C_3"/>
    <property type="match status" value="1"/>
</dbReference>
<dbReference type="EMBL" id="CP073720">
    <property type="protein sequence ID" value="UWP87595.1"/>
    <property type="molecule type" value="Genomic_DNA"/>
</dbReference>
<evidence type="ECO:0000313" key="3">
    <source>
        <dbReference type="Proteomes" id="UP001059617"/>
    </source>
</evidence>
<reference evidence="2" key="2">
    <citation type="submission" date="2022-09" db="EMBL/GenBank/DDBJ databases">
        <title>Biosynthetic gene clusters of Dactylosporangioum fulvum.</title>
        <authorList>
            <person name="Caradec T."/>
        </authorList>
    </citation>
    <scope>NUCLEOTIDE SEQUENCE</scope>
    <source>
        <strain evidence="2">NRRL B-16292</strain>
    </source>
</reference>
<keyword evidence="3" id="KW-1185">Reference proteome</keyword>